<protein>
    <submittedName>
        <fullName evidence="1">Uncharacterized protein</fullName>
    </submittedName>
</protein>
<reference evidence="1" key="1">
    <citation type="submission" date="2019-06" db="EMBL/GenBank/DDBJ databases">
        <authorList>
            <person name="Murdoch R.W."/>
            <person name="Fathepure B."/>
        </authorList>
    </citation>
    <scope>NUCLEOTIDE SEQUENCE</scope>
</reference>
<dbReference type="EMBL" id="MN079142">
    <property type="protein sequence ID" value="QEA06409.1"/>
    <property type="molecule type" value="Genomic_DNA"/>
</dbReference>
<evidence type="ECO:0000313" key="1">
    <source>
        <dbReference type="EMBL" id="QEA06409.1"/>
    </source>
</evidence>
<dbReference type="AlphaFoldDB" id="A0A5B8RBA4"/>
<proteinExistence type="predicted"/>
<accession>A0A5B8RBA4</accession>
<dbReference type="SUPFAM" id="SSF56024">
    <property type="entry name" value="Phospholipase D/nuclease"/>
    <property type="match status" value="1"/>
</dbReference>
<name>A0A5B8RBA4_9ZZZZ</name>
<organism evidence="1">
    <name type="scientific">uncultured organism</name>
    <dbReference type="NCBI Taxonomy" id="155900"/>
    <lineage>
        <taxon>unclassified sequences</taxon>
        <taxon>environmental samples</taxon>
    </lineage>
</organism>
<gene>
    <name evidence="1" type="ORF">KBTEX_02747</name>
</gene>
<sequence length="259" mass="29751">MASTSDLDPWRVICARLFELSSHDIPEVLERTGLIVDWSLDDRQDYSHTYRKRAYRPRINTAYHQLGEEDRLRVANITASELVDRGKGDELDADLHKIGWRMYGGRLTPTTAEVSELFFPVGTQYDAYVEIRRILQKATTSLNIVDPYVDSSLFVVLATIAGTPIQVRLLTYKLPSDFVHEARIFLQQHNNIRLSVRWSKEFHDRFIIVDNEQCWHVGASIKDAGIRVFMLNEVEDSVNRAALISQLDQTWTAANEVSI</sequence>